<dbReference type="InterPro" id="IPR050545">
    <property type="entry name" value="Mycobact_MmpL"/>
</dbReference>
<feature type="transmembrane region" description="Helical" evidence="6">
    <location>
        <begin position="192"/>
        <end position="212"/>
    </location>
</feature>
<dbReference type="PANTHER" id="PTHR33406">
    <property type="entry name" value="MEMBRANE PROTEIN MJ1562-RELATED"/>
    <property type="match status" value="1"/>
</dbReference>
<dbReference type="PANTHER" id="PTHR33406:SF13">
    <property type="entry name" value="MEMBRANE PROTEIN YDFJ"/>
    <property type="match status" value="1"/>
</dbReference>
<dbReference type="Gene3D" id="1.20.1640.10">
    <property type="entry name" value="Multidrug efflux transporter AcrB transmembrane domain"/>
    <property type="match status" value="1"/>
</dbReference>
<evidence type="ECO:0000259" key="7">
    <source>
        <dbReference type="PROSITE" id="PS50156"/>
    </source>
</evidence>
<accession>A0A6J5ZXB0</accession>
<proteinExistence type="predicted"/>
<keyword evidence="5 6" id="KW-0472">Membrane</keyword>
<dbReference type="PROSITE" id="PS50156">
    <property type="entry name" value="SSD"/>
    <property type="match status" value="1"/>
</dbReference>
<keyword evidence="2" id="KW-1003">Cell membrane</keyword>
<dbReference type="SUPFAM" id="SSF82866">
    <property type="entry name" value="Multidrug efflux transporter AcrB transmembrane domain"/>
    <property type="match status" value="1"/>
</dbReference>
<dbReference type="EMBL" id="CAESAO010000184">
    <property type="protein sequence ID" value="CAB4347031.1"/>
    <property type="molecule type" value="Genomic_DNA"/>
</dbReference>
<dbReference type="GO" id="GO:0005886">
    <property type="term" value="C:plasma membrane"/>
    <property type="evidence" value="ECO:0007669"/>
    <property type="project" value="UniProtKB-SubCell"/>
</dbReference>
<organism evidence="8">
    <name type="scientific">freshwater metagenome</name>
    <dbReference type="NCBI Taxonomy" id="449393"/>
    <lineage>
        <taxon>unclassified sequences</taxon>
        <taxon>metagenomes</taxon>
        <taxon>ecological metagenomes</taxon>
    </lineage>
</organism>
<dbReference type="Pfam" id="PF03176">
    <property type="entry name" value="MMPL"/>
    <property type="match status" value="1"/>
</dbReference>
<evidence type="ECO:0000256" key="6">
    <source>
        <dbReference type="SAM" id="Phobius"/>
    </source>
</evidence>
<evidence type="ECO:0000256" key="2">
    <source>
        <dbReference type="ARBA" id="ARBA00022475"/>
    </source>
</evidence>
<feature type="transmembrane region" description="Helical" evidence="6">
    <location>
        <begin position="167"/>
        <end position="185"/>
    </location>
</feature>
<name>A0A6J5ZXB0_9ZZZZ</name>
<gene>
    <name evidence="8" type="ORF">UFOPK3522_01546</name>
</gene>
<feature type="transmembrane region" description="Helical" evidence="6">
    <location>
        <begin position="218"/>
        <end position="238"/>
    </location>
</feature>
<feature type="transmembrane region" description="Helical" evidence="6">
    <location>
        <begin position="265"/>
        <end position="286"/>
    </location>
</feature>
<reference evidence="8" key="1">
    <citation type="submission" date="2020-05" db="EMBL/GenBank/DDBJ databases">
        <authorList>
            <person name="Chiriac C."/>
            <person name="Salcher M."/>
            <person name="Ghai R."/>
            <person name="Kavagutti S V."/>
        </authorList>
    </citation>
    <scope>NUCLEOTIDE SEQUENCE</scope>
</reference>
<dbReference type="InterPro" id="IPR004869">
    <property type="entry name" value="MMPL_dom"/>
</dbReference>
<keyword evidence="3 6" id="KW-0812">Transmembrane</keyword>
<dbReference type="AlphaFoldDB" id="A0A6J5ZXB0"/>
<protein>
    <submittedName>
        <fullName evidence="8">Unannotated protein</fullName>
    </submittedName>
</protein>
<evidence type="ECO:0000313" key="8">
    <source>
        <dbReference type="EMBL" id="CAB4347031.1"/>
    </source>
</evidence>
<feature type="domain" description="SSD" evidence="7">
    <location>
        <begin position="222"/>
        <end position="317"/>
    </location>
</feature>
<sequence length="341" mass="36791">MPSSLPALRDLQQLQKVSGVGGEVNVVVEAENAASPAVVAWMTDYQSRVLRRLKYNPQRGCRGSDLCPAFSLPDLFTTPASVSSQERVDALLDAVPPYLTQNVIAPDRKTATLAFGLRLMSLDRQFAVLRVMQSELNPPAGVRARLAGLPVLTAAANDRLASPLRRWLALLASLFVVGLVLLLSFRSWRRALIPLVPIALATGWSALIVFVTRIPLNPLSVVLGTLVVAIATEFSVLLSERYRREREDGLVPAAALRATYKSTGAAVMASGTTAIAGFAVLVLSEIRMLRDFGLVTVIDLGVALVGVLLVLPAVLMLAEPDAMRRRVARFRRKPLPGNSLS</sequence>
<evidence type="ECO:0000256" key="5">
    <source>
        <dbReference type="ARBA" id="ARBA00023136"/>
    </source>
</evidence>
<evidence type="ECO:0000256" key="1">
    <source>
        <dbReference type="ARBA" id="ARBA00004651"/>
    </source>
</evidence>
<comment type="subcellular location">
    <subcellularLocation>
        <location evidence="1">Cell membrane</location>
        <topology evidence="1">Multi-pass membrane protein</topology>
    </subcellularLocation>
</comment>
<evidence type="ECO:0000256" key="3">
    <source>
        <dbReference type="ARBA" id="ARBA00022692"/>
    </source>
</evidence>
<keyword evidence="4 6" id="KW-1133">Transmembrane helix</keyword>
<feature type="transmembrane region" description="Helical" evidence="6">
    <location>
        <begin position="292"/>
        <end position="318"/>
    </location>
</feature>
<evidence type="ECO:0000256" key="4">
    <source>
        <dbReference type="ARBA" id="ARBA00022989"/>
    </source>
</evidence>
<dbReference type="InterPro" id="IPR000731">
    <property type="entry name" value="SSD"/>
</dbReference>